<name>A0A9Q3EL62_9BASI</name>
<evidence type="ECO:0000259" key="2">
    <source>
        <dbReference type="Pfam" id="PF13358"/>
    </source>
</evidence>
<feature type="domain" description="Tc1-like transposase DDE" evidence="2">
    <location>
        <begin position="182"/>
        <end position="342"/>
    </location>
</feature>
<organism evidence="3 4">
    <name type="scientific">Austropuccinia psidii MF-1</name>
    <dbReference type="NCBI Taxonomy" id="1389203"/>
    <lineage>
        <taxon>Eukaryota</taxon>
        <taxon>Fungi</taxon>
        <taxon>Dikarya</taxon>
        <taxon>Basidiomycota</taxon>
        <taxon>Pucciniomycotina</taxon>
        <taxon>Pucciniomycetes</taxon>
        <taxon>Pucciniales</taxon>
        <taxon>Sphaerophragmiaceae</taxon>
        <taxon>Austropuccinia</taxon>
    </lineage>
</organism>
<dbReference type="GO" id="GO:0015074">
    <property type="term" value="P:DNA integration"/>
    <property type="evidence" value="ECO:0007669"/>
    <property type="project" value="InterPro"/>
</dbReference>
<dbReference type="InterPro" id="IPR002492">
    <property type="entry name" value="Transposase_Tc1-like"/>
</dbReference>
<dbReference type="GO" id="GO:0006313">
    <property type="term" value="P:DNA transposition"/>
    <property type="evidence" value="ECO:0007669"/>
    <property type="project" value="InterPro"/>
</dbReference>
<reference evidence="3" key="1">
    <citation type="submission" date="2021-03" db="EMBL/GenBank/DDBJ databases">
        <title>Draft genome sequence of rust myrtle Austropuccinia psidii MF-1, a brazilian biotype.</title>
        <authorList>
            <person name="Quecine M.C."/>
            <person name="Pachon D.M.R."/>
            <person name="Bonatelli M.L."/>
            <person name="Correr F.H."/>
            <person name="Franceschini L.M."/>
            <person name="Leite T.F."/>
            <person name="Margarido G.R.A."/>
            <person name="Almeida C.A."/>
            <person name="Ferrarezi J.A."/>
            <person name="Labate C.A."/>
        </authorList>
    </citation>
    <scope>NUCLEOTIDE SEQUENCE</scope>
    <source>
        <strain evidence="3">MF-1</strain>
    </source>
</reference>
<protein>
    <recommendedName>
        <fullName evidence="5">Tc1-like transposase DDE domain-containing protein</fullName>
    </recommendedName>
</protein>
<comment type="caution">
    <text evidence="3">The sequence shown here is derived from an EMBL/GenBank/DDBJ whole genome shotgun (WGS) entry which is preliminary data.</text>
</comment>
<feature type="domain" description="Transposase Tc1-like" evidence="1">
    <location>
        <begin position="106"/>
        <end position="174"/>
    </location>
</feature>
<evidence type="ECO:0000313" key="3">
    <source>
        <dbReference type="EMBL" id="MBW0520918.1"/>
    </source>
</evidence>
<accession>A0A9Q3EL62</accession>
<dbReference type="InterPro" id="IPR036397">
    <property type="entry name" value="RNaseH_sf"/>
</dbReference>
<dbReference type="PANTHER" id="PTHR23022:SF119">
    <property type="entry name" value="TC1-LIKE TRANSPOSASE DDE DOMAIN-CONTAINING PROTEIN"/>
    <property type="match status" value="1"/>
</dbReference>
<dbReference type="InterPro" id="IPR052338">
    <property type="entry name" value="Transposase_5"/>
</dbReference>
<keyword evidence="4" id="KW-1185">Reference proteome</keyword>
<evidence type="ECO:0000313" key="4">
    <source>
        <dbReference type="Proteomes" id="UP000765509"/>
    </source>
</evidence>
<dbReference type="InterPro" id="IPR038717">
    <property type="entry name" value="Tc1-like_DDE_dom"/>
</dbReference>
<sequence>MFGQMIHICPSHQDVKTNRLDEKTTPPKQLTMPSHKAFPNIFQRLYKAWFMSLLTITISIVYLDIELRAQVVGMRKAGLSFRAIAAHSNLPLSTTGRPTKMNERDCRELSRIITCHRRLTVAQVTNTLTTQVSTRTVQREIHQLGKQSRIAPKKPYLRPQDFQRRLAFAHEHRHWRITDWARVIWTDESSFELGKKSYRVRVWRTASEKFNLENLAVNHRSGRRSVMVWGAFCGGTKGPLVILQGRQTATDLVSNVYRPALRPFVEHMERAPYVLGRQRLTLMEDGAPIHTARVSQEWRERNGLVKLQWPPHSPDMNPIENLWKKIKLQVSTFYQPQTMDELQAAITAAWNDIPSPSSIKGHTQRKLTISSGVGFKKMKKESRDFSKTTPKYASFPPILYFFLNIIESLL</sequence>
<proteinExistence type="predicted"/>
<evidence type="ECO:0000259" key="1">
    <source>
        <dbReference type="Pfam" id="PF01498"/>
    </source>
</evidence>
<dbReference type="EMBL" id="AVOT02028428">
    <property type="protein sequence ID" value="MBW0520918.1"/>
    <property type="molecule type" value="Genomic_DNA"/>
</dbReference>
<evidence type="ECO:0008006" key="5">
    <source>
        <dbReference type="Google" id="ProtNLM"/>
    </source>
</evidence>
<dbReference type="PANTHER" id="PTHR23022">
    <property type="entry name" value="TRANSPOSABLE ELEMENT-RELATED"/>
    <property type="match status" value="1"/>
</dbReference>
<gene>
    <name evidence="3" type="ORF">O181_060633</name>
</gene>
<dbReference type="Proteomes" id="UP000765509">
    <property type="component" value="Unassembled WGS sequence"/>
</dbReference>
<dbReference type="Pfam" id="PF01498">
    <property type="entry name" value="HTH_Tnp_Tc3_2"/>
    <property type="match status" value="1"/>
</dbReference>
<dbReference type="OrthoDB" id="120326at2759"/>
<dbReference type="GO" id="GO:0003677">
    <property type="term" value="F:DNA binding"/>
    <property type="evidence" value="ECO:0007669"/>
    <property type="project" value="InterPro"/>
</dbReference>
<dbReference type="Pfam" id="PF13358">
    <property type="entry name" value="DDE_3"/>
    <property type="match status" value="1"/>
</dbReference>
<dbReference type="AlphaFoldDB" id="A0A9Q3EL62"/>
<dbReference type="Gene3D" id="3.30.420.10">
    <property type="entry name" value="Ribonuclease H-like superfamily/Ribonuclease H"/>
    <property type="match status" value="1"/>
</dbReference>